<evidence type="ECO:0000313" key="2">
    <source>
        <dbReference type="EMBL" id="RBO86922.1"/>
    </source>
</evidence>
<keyword evidence="1" id="KW-0472">Membrane</keyword>
<accession>A0A366DA31</accession>
<feature type="transmembrane region" description="Helical" evidence="1">
    <location>
        <begin position="162"/>
        <end position="182"/>
    </location>
</feature>
<evidence type="ECO:0000313" key="3">
    <source>
        <dbReference type="Proteomes" id="UP000252586"/>
    </source>
</evidence>
<dbReference type="STRING" id="1210090.GCA_001613185_05696"/>
<protein>
    <submittedName>
        <fullName evidence="2">Uncharacterized protein</fullName>
    </submittedName>
</protein>
<comment type="caution">
    <text evidence="2">The sequence shown here is derived from an EMBL/GenBank/DDBJ whole genome shotgun (WGS) entry which is preliminary data.</text>
</comment>
<keyword evidence="1" id="KW-0812">Transmembrane</keyword>
<gene>
    <name evidence="2" type="ORF">DFR74_11294</name>
</gene>
<dbReference type="OrthoDB" id="4554463at2"/>
<dbReference type="RefSeq" id="WP_147265924.1">
    <property type="nucleotide sequence ID" value="NZ_CP107943.1"/>
</dbReference>
<dbReference type="Proteomes" id="UP000252586">
    <property type="component" value="Unassembled WGS sequence"/>
</dbReference>
<evidence type="ECO:0000256" key="1">
    <source>
        <dbReference type="SAM" id="Phobius"/>
    </source>
</evidence>
<dbReference type="EMBL" id="QNRE01000012">
    <property type="protein sequence ID" value="RBO86922.1"/>
    <property type="molecule type" value="Genomic_DNA"/>
</dbReference>
<sequence>MDEKHLYPPMTYQRPWTAEGDATVQLRRCREPLSSTTLLYHNGPPRSVEPLELEIAEELPDICSNHGRPAISRTPIRVLFYDTKQHPRFHRPSGIEPSRISPVSTIVVGKWPVCERCRQSGRSHRLVANLLLGVMAANLIALTIVIVLGWSGIVLGTVIRPLLLAFFPGTVPIGLCVWMWLVKRSSEPVTIRPIYDERFAFVQAHPNFRAGLDAQRGVATPKGPDARG</sequence>
<feature type="transmembrane region" description="Helical" evidence="1">
    <location>
        <begin position="126"/>
        <end position="150"/>
    </location>
</feature>
<name>A0A366DA31_9NOCA</name>
<keyword evidence="3" id="KW-1185">Reference proteome</keyword>
<keyword evidence="1" id="KW-1133">Transmembrane helix</keyword>
<organism evidence="2 3">
    <name type="scientific">Nocardia puris</name>
    <dbReference type="NCBI Taxonomy" id="208602"/>
    <lineage>
        <taxon>Bacteria</taxon>
        <taxon>Bacillati</taxon>
        <taxon>Actinomycetota</taxon>
        <taxon>Actinomycetes</taxon>
        <taxon>Mycobacteriales</taxon>
        <taxon>Nocardiaceae</taxon>
        <taxon>Nocardia</taxon>
    </lineage>
</organism>
<reference evidence="2 3" key="1">
    <citation type="submission" date="2018-06" db="EMBL/GenBank/DDBJ databases">
        <title>Genomic Encyclopedia of Type Strains, Phase IV (KMG-IV): sequencing the most valuable type-strain genomes for metagenomic binning, comparative biology and taxonomic classification.</title>
        <authorList>
            <person name="Goeker M."/>
        </authorList>
    </citation>
    <scope>NUCLEOTIDE SEQUENCE [LARGE SCALE GENOMIC DNA]</scope>
    <source>
        <strain evidence="2 3">DSM 44599</strain>
    </source>
</reference>
<proteinExistence type="predicted"/>
<dbReference type="AlphaFoldDB" id="A0A366DA31"/>